<dbReference type="Gene3D" id="3.40.50.1820">
    <property type="entry name" value="alpha/beta hydrolase"/>
    <property type="match status" value="1"/>
</dbReference>
<name>A0A523UY00_UNCT6</name>
<keyword evidence="4" id="KW-0720">Serine protease</keyword>
<dbReference type="SUPFAM" id="SSF53474">
    <property type="entry name" value="alpha/beta-Hydrolases"/>
    <property type="match status" value="1"/>
</dbReference>
<dbReference type="PANTHER" id="PTHR11757">
    <property type="entry name" value="PROTEASE FAMILY S9A OLIGOPEPTIDASE"/>
    <property type="match status" value="1"/>
</dbReference>
<keyword evidence="2" id="KW-0645">Protease</keyword>
<dbReference type="Proteomes" id="UP000315525">
    <property type="component" value="Unassembled WGS sequence"/>
</dbReference>
<evidence type="ECO:0000313" key="8">
    <source>
        <dbReference type="Proteomes" id="UP000315525"/>
    </source>
</evidence>
<dbReference type="InterPro" id="IPR023302">
    <property type="entry name" value="Pept_S9A_N"/>
</dbReference>
<dbReference type="PRINTS" id="PR00862">
    <property type="entry name" value="PROLIGOPTASE"/>
</dbReference>
<evidence type="ECO:0000256" key="3">
    <source>
        <dbReference type="ARBA" id="ARBA00022801"/>
    </source>
</evidence>
<dbReference type="InterPro" id="IPR001375">
    <property type="entry name" value="Peptidase_S9_cat"/>
</dbReference>
<keyword evidence="3" id="KW-0378">Hydrolase</keyword>
<evidence type="ECO:0000256" key="2">
    <source>
        <dbReference type="ARBA" id="ARBA00022670"/>
    </source>
</evidence>
<dbReference type="SUPFAM" id="SSF50993">
    <property type="entry name" value="Peptidase/esterase 'gauge' domain"/>
    <property type="match status" value="1"/>
</dbReference>
<evidence type="ECO:0000259" key="5">
    <source>
        <dbReference type="Pfam" id="PF00326"/>
    </source>
</evidence>
<accession>A0A523UY00</accession>
<sequence>MTHNTRFVARLSPIVSFSLVFLCISGCVRPRPHVRTFPTIDRQTITPPVARISPKADTLHGDIRIDDYFWLRERSSPEVIEYLEDENKYTEAMMKHTEKFQQQLYKELLGRIKETDLSVPYKLDNYYYYSRTEEGKQYPIYCRKKGTLDADEEILLDQNELATGHEYLELGVYNVSPDHKFLAYSVDTVGSERYTFYIKDLEKNALFEEEIPNTGYTLAWANDNRTIFYTVEDEASRPYRLYRHTLGTDPDKDFLVYEEMDDAMFLYVSRTKSEKYILMELGSHTTTEVRTLSANEPTKDFRIIHPRQNEMEYYVRHLGDRFFILTNDQAKNFRLMEAPITDPSRKNWSEIIPHRDSVKIDGIDVFKDHLVVFERENGLKKIRIINVSSGETHYVDFPEPVYTFWRGKNPEFESTMLRFTYTSLVTPRSIFDYDMETRSRELKKQYEVLGGYDASLYESQRIFAEVEDRTMIPISLVYKKGILKDGRNPLLLTGYGSYGSSSEPYFSSNRLSLLNRGFIYAIAHVRGGGEMGRYWYEEGKLLNKMNTFTDFIACAEHLIAEEYTSKDGLVISGGSAGGLLIGAVTNMRPDLFKGVVGDVPFVDLLNTMLDPSLPLTVLEYEEWGNPNDEMYYDYMKSYSPYDNVEVKDYPNTLVTAGLNDTRVSYWEAAKWVARLRALKTDSNILLLKTKIGAGHGGWSGRYDYLRDIAFEYAFILDLFDIRK</sequence>
<dbReference type="Pfam" id="PF02897">
    <property type="entry name" value="Peptidase_S9_N"/>
    <property type="match status" value="1"/>
</dbReference>
<evidence type="ECO:0000256" key="1">
    <source>
        <dbReference type="ARBA" id="ARBA00005228"/>
    </source>
</evidence>
<dbReference type="AlphaFoldDB" id="A0A523UY00"/>
<evidence type="ECO:0000313" key="7">
    <source>
        <dbReference type="EMBL" id="TET47211.1"/>
    </source>
</evidence>
<comment type="similarity">
    <text evidence="1">Belongs to the peptidase S9A family.</text>
</comment>
<dbReference type="PANTHER" id="PTHR11757:SF19">
    <property type="entry name" value="PROLYL ENDOPEPTIDASE-LIKE"/>
    <property type="match status" value="1"/>
</dbReference>
<dbReference type="Pfam" id="PF00326">
    <property type="entry name" value="Peptidase_S9"/>
    <property type="match status" value="1"/>
</dbReference>
<dbReference type="Gene3D" id="2.130.10.120">
    <property type="entry name" value="Prolyl oligopeptidase, N-terminal domain"/>
    <property type="match status" value="1"/>
</dbReference>
<evidence type="ECO:0000256" key="4">
    <source>
        <dbReference type="ARBA" id="ARBA00022825"/>
    </source>
</evidence>
<proteinExistence type="inferred from homology"/>
<comment type="caution">
    <text evidence="7">The sequence shown here is derived from an EMBL/GenBank/DDBJ whole genome shotgun (WGS) entry which is preliminary data.</text>
</comment>
<dbReference type="FunFam" id="3.40.50.1820:FF:000005">
    <property type="entry name" value="Prolyl endopeptidase"/>
    <property type="match status" value="1"/>
</dbReference>
<dbReference type="InterPro" id="IPR051543">
    <property type="entry name" value="Serine_Peptidase_S9A"/>
</dbReference>
<dbReference type="InterPro" id="IPR029058">
    <property type="entry name" value="AB_hydrolase_fold"/>
</dbReference>
<organism evidence="7 8">
    <name type="scientific">candidate division TA06 bacterium</name>
    <dbReference type="NCBI Taxonomy" id="2250710"/>
    <lineage>
        <taxon>Bacteria</taxon>
        <taxon>Bacteria division TA06</taxon>
    </lineage>
</organism>
<reference evidence="7 8" key="1">
    <citation type="submission" date="2019-03" db="EMBL/GenBank/DDBJ databases">
        <title>Metabolic potential of uncultured bacteria and archaea associated with petroleum seepage in deep-sea sediments.</title>
        <authorList>
            <person name="Dong X."/>
            <person name="Hubert C."/>
        </authorList>
    </citation>
    <scope>NUCLEOTIDE SEQUENCE [LARGE SCALE GENOMIC DNA]</scope>
    <source>
        <strain evidence="7">E44_bin18</strain>
    </source>
</reference>
<feature type="domain" description="Peptidase S9A N-terminal" evidence="6">
    <location>
        <begin position="47"/>
        <end position="445"/>
    </location>
</feature>
<dbReference type="GO" id="GO:0004252">
    <property type="term" value="F:serine-type endopeptidase activity"/>
    <property type="evidence" value="ECO:0007669"/>
    <property type="project" value="InterPro"/>
</dbReference>
<feature type="domain" description="Peptidase S9 prolyl oligopeptidase catalytic" evidence="5">
    <location>
        <begin position="505"/>
        <end position="719"/>
    </location>
</feature>
<evidence type="ECO:0000259" key="6">
    <source>
        <dbReference type="Pfam" id="PF02897"/>
    </source>
</evidence>
<gene>
    <name evidence="7" type="ORF">E3J62_02115</name>
</gene>
<dbReference type="InterPro" id="IPR002470">
    <property type="entry name" value="Peptidase_S9A"/>
</dbReference>
<dbReference type="GO" id="GO:0006508">
    <property type="term" value="P:proteolysis"/>
    <property type="evidence" value="ECO:0007669"/>
    <property type="project" value="UniProtKB-KW"/>
</dbReference>
<protein>
    <submittedName>
        <fullName evidence="7">S9 family peptidase</fullName>
    </submittedName>
</protein>
<dbReference type="EMBL" id="SOJN01000029">
    <property type="protein sequence ID" value="TET47211.1"/>
    <property type="molecule type" value="Genomic_DNA"/>
</dbReference>